<dbReference type="EMBL" id="BART01024710">
    <property type="protein sequence ID" value="GAG92098.1"/>
    <property type="molecule type" value="Genomic_DNA"/>
</dbReference>
<comment type="caution">
    <text evidence="1">The sequence shown here is derived from an EMBL/GenBank/DDBJ whole genome shotgun (WGS) entry which is preliminary data.</text>
</comment>
<proteinExistence type="predicted"/>
<evidence type="ECO:0000313" key="1">
    <source>
        <dbReference type="EMBL" id="GAG92098.1"/>
    </source>
</evidence>
<dbReference type="AlphaFoldDB" id="X1C6S7"/>
<organism evidence="1">
    <name type="scientific">marine sediment metagenome</name>
    <dbReference type="NCBI Taxonomy" id="412755"/>
    <lineage>
        <taxon>unclassified sequences</taxon>
        <taxon>metagenomes</taxon>
        <taxon>ecological metagenomes</taxon>
    </lineage>
</organism>
<gene>
    <name evidence="1" type="ORF">S01H4_44547</name>
</gene>
<sequence>MWFPRQIFNQGMHTGLPWYNQSFFNSFNPNYQVATYPIYPGDIITEIQEGYDPLKVYIFYDASTSKSYLIQPVDTKQVVISELLRTKSKKGYQVYFEGLLKPVEHEEFQIRIQGRRFPALANLDTIKRWMLGQVGKPSETSNAHHAYRLVHDPKFKPLNWNYFPIELLANQ</sequence>
<protein>
    <submittedName>
        <fullName evidence="1">Uncharacterized protein</fullName>
    </submittedName>
</protein>
<accession>X1C6S7</accession>
<reference evidence="1" key="1">
    <citation type="journal article" date="2014" name="Front. Microbiol.">
        <title>High frequency of phylogenetically diverse reductive dehalogenase-homologous genes in deep subseafloor sedimentary metagenomes.</title>
        <authorList>
            <person name="Kawai M."/>
            <person name="Futagami T."/>
            <person name="Toyoda A."/>
            <person name="Takaki Y."/>
            <person name="Nishi S."/>
            <person name="Hori S."/>
            <person name="Arai W."/>
            <person name="Tsubouchi T."/>
            <person name="Morono Y."/>
            <person name="Uchiyama I."/>
            <person name="Ito T."/>
            <person name="Fujiyama A."/>
            <person name="Inagaki F."/>
            <person name="Takami H."/>
        </authorList>
    </citation>
    <scope>NUCLEOTIDE SEQUENCE</scope>
    <source>
        <strain evidence="1">Expedition CK06-06</strain>
    </source>
</reference>
<name>X1C6S7_9ZZZZ</name>